<comment type="similarity">
    <text evidence="1">Belongs to the protein-tyrosine phosphatase family. Non-receptor class dual specificity subfamily.</text>
</comment>
<evidence type="ECO:0000256" key="1">
    <source>
        <dbReference type="ARBA" id="ARBA00008601"/>
    </source>
</evidence>
<keyword evidence="3" id="KW-0904">Protein phosphatase</keyword>
<name>A0A6C0AN40_9ZZZZ</name>
<dbReference type="PROSITE" id="PS50056">
    <property type="entry name" value="TYR_PHOSPHATASE_2"/>
    <property type="match status" value="1"/>
</dbReference>
<keyword evidence="2" id="KW-0378">Hydrolase</keyword>
<dbReference type="Pfam" id="PF00782">
    <property type="entry name" value="DSPc"/>
    <property type="match status" value="1"/>
</dbReference>
<evidence type="ECO:0000256" key="4">
    <source>
        <dbReference type="ARBA" id="ARBA00047761"/>
    </source>
</evidence>
<sequence>MLYHLYNTLYEFTSSFLNMKTSVDEILPNLWLGNYKSAHDINFLIDNKIDMIINCTSNIPLIQEIIDTKLKKQKYNKINSFDICSIYNIETFRIPVNDSLLEHDFIIMENYFKIVVPLLLRKYTVENKKILIHCHAGKQRSSIVTAALIKVLLDHKYIELSEIPKTDCQLTQFQNICNYIRTKRPQVFTYGLRINFESSYKNYFNINLKKK</sequence>
<proteinExistence type="inferred from homology"/>
<dbReference type="PANTHER" id="PTHR45948">
    <property type="entry name" value="DUAL SPECIFICITY PROTEIN PHOSPHATASE DDB_G0269404-RELATED"/>
    <property type="match status" value="1"/>
</dbReference>
<dbReference type="GO" id="GO:0007165">
    <property type="term" value="P:signal transduction"/>
    <property type="evidence" value="ECO:0007669"/>
    <property type="project" value="TreeGrafter"/>
</dbReference>
<dbReference type="InterPro" id="IPR000387">
    <property type="entry name" value="Tyr_Pase_dom"/>
</dbReference>
<dbReference type="InterPro" id="IPR016130">
    <property type="entry name" value="Tyr_Pase_AS"/>
</dbReference>
<evidence type="ECO:0000256" key="3">
    <source>
        <dbReference type="ARBA" id="ARBA00022912"/>
    </source>
</evidence>
<dbReference type="SUPFAM" id="SSF52799">
    <property type="entry name" value="(Phosphotyrosine protein) phosphatases II"/>
    <property type="match status" value="1"/>
</dbReference>
<dbReference type="PANTHER" id="PTHR45948:SF2">
    <property type="entry name" value="DUAL SPECIFICITY PROTEIN PHOSPHATASE"/>
    <property type="match status" value="1"/>
</dbReference>
<reference evidence="7" key="1">
    <citation type="journal article" date="2020" name="Nature">
        <title>Giant virus diversity and host interactions through global metagenomics.</title>
        <authorList>
            <person name="Schulz F."/>
            <person name="Roux S."/>
            <person name="Paez-Espino D."/>
            <person name="Jungbluth S."/>
            <person name="Walsh D.A."/>
            <person name="Denef V.J."/>
            <person name="McMahon K.D."/>
            <person name="Konstantinidis K.T."/>
            <person name="Eloe-Fadrosh E.A."/>
            <person name="Kyrpides N.C."/>
            <person name="Woyke T."/>
        </authorList>
    </citation>
    <scope>NUCLEOTIDE SEQUENCE</scope>
    <source>
        <strain evidence="7">GVMAG-S-1091796-13</strain>
    </source>
</reference>
<organism evidence="7">
    <name type="scientific">viral metagenome</name>
    <dbReference type="NCBI Taxonomy" id="1070528"/>
    <lineage>
        <taxon>unclassified sequences</taxon>
        <taxon>metagenomes</taxon>
        <taxon>organismal metagenomes</taxon>
    </lineage>
</organism>
<dbReference type="GO" id="GO:0005829">
    <property type="term" value="C:cytosol"/>
    <property type="evidence" value="ECO:0007669"/>
    <property type="project" value="TreeGrafter"/>
</dbReference>
<evidence type="ECO:0000313" key="7">
    <source>
        <dbReference type="EMBL" id="QHS80903.1"/>
    </source>
</evidence>
<evidence type="ECO:0000256" key="5">
    <source>
        <dbReference type="ARBA" id="ARBA00048336"/>
    </source>
</evidence>
<dbReference type="GO" id="GO:0004725">
    <property type="term" value="F:protein tyrosine phosphatase activity"/>
    <property type="evidence" value="ECO:0007669"/>
    <property type="project" value="TreeGrafter"/>
</dbReference>
<comment type="catalytic activity">
    <reaction evidence="5">
        <text>O-phospho-L-threonyl-[protein] + H2O = L-threonyl-[protein] + phosphate</text>
        <dbReference type="Rhea" id="RHEA:47004"/>
        <dbReference type="Rhea" id="RHEA-COMP:11060"/>
        <dbReference type="Rhea" id="RHEA-COMP:11605"/>
        <dbReference type="ChEBI" id="CHEBI:15377"/>
        <dbReference type="ChEBI" id="CHEBI:30013"/>
        <dbReference type="ChEBI" id="CHEBI:43474"/>
        <dbReference type="ChEBI" id="CHEBI:61977"/>
        <dbReference type="EC" id="3.1.3.16"/>
    </reaction>
</comment>
<dbReference type="CDD" id="cd14498">
    <property type="entry name" value="DSP"/>
    <property type="match status" value="1"/>
</dbReference>
<accession>A0A6C0AN40</accession>
<evidence type="ECO:0000259" key="6">
    <source>
        <dbReference type="PROSITE" id="PS50056"/>
    </source>
</evidence>
<evidence type="ECO:0000256" key="2">
    <source>
        <dbReference type="ARBA" id="ARBA00022801"/>
    </source>
</evidence>
<dbReference type="Gene3D" id="3.90.190.10">
    <property type="entry name" value="Protein tyrosine phosphatase superfamily"/>
    <property type="match status" value="1"/>
</dbReference>
<dbReference type="EMBL" id="MN740726">
    <property type="protein sequence ID" value="QHS80903.1"/>
    <property type="molecule type" value="Genomic_DNA"/>
</dbReference>
<feature type="domain" description="Tyrosine specific protein phosphatases" evidence="6">
    <location>
        <begin position="109"/>
        <end position="188"/>
    </location>
</feature>
<dbReference type="InterPro" id="IPR029021">
    <property type="entry name" value="Prot-tyrosine_phosphatase-like"/>
</dbReference>
<dbReference type="AlphaFoldDB" id="A0A6C0AN40"/>
<dbReference type="GO" id="GO:0004722">
    <property type="term" value="F:protein serine/threonine phosphatase activity"/>
    <property type="evidence" value="ECO:0007669"/>
    <property type="project" value="UniProtKB-EC"/>
</dbReference>
<dbReference type="InterPro" id="IPR000340">
    <property type="entry name" value="Dual-sp_phosphatase_cat-dom"/>
</dbReference>
<comment type="catalytic activity">
    <reaction evidence="4">
        <text>O-phospho-L-seryl-[protein] + H2O = L-seryl-[protein] + phosphate</text>
        <dbReference type="Rhea" id="RHEA:20629"/>
        <dbReference type="Rhea" id="RHEA-COMP:9863"/>
        <dbReference type="Rhea" id="RHEA-COMP:11604"/>
        <dbReference type="ChEBI" id="CHEBI:15377"/>
        <dbReference type="ChEBI" id="CHEBI:29999"/>
        <dbReference type="ChEBI" id="CHEBI:43474"/>
        <dbReference type="ChEBI" id="CHEBI:83421"/>
        <dbReference type="EC" id="3.1.3.16"/>
    </reaction>
</comment>
<protein>
    <recommendedName>
        <fullName evidence="6">Tyrosine specific protein phosphatases domain-containing protein</fullName>
    </recommendedName>
</protein>
<dbReference type="PROSITE" id="PS00383">
    <property type="entry name" value="TYR_PHOSPHATASE_1"/>
    <property type="match status" value="1"/>
</dbReference>